<dbReference type="InterPro" id="IPR001680">
    <property type="entry name" value="WD40_rpt"/>
</dbReference>
<evidence type="ECO:0000256" key="4">
    <source>
        <dbReference type="SAM" id="MobiDB-lite"/>
    </source>
</evidence>
<sequence length="634" mass="71041">MDVAGAREEGSETIFERTSCFQITNAVPILTFDPSVENFLSIMEAISKLCGEAKEECFEASEIEQFKSMIIFISEWKQFYFCEWMPFYYKPKTVNFTYQTESVEAKNAIKGIKLPHFSSAAIPKVEKLPHTTSALDNDDFVLHVGGSVWSLDWCPRLYENIDCDVKCEYLAIAAHPVGSEYHKIGEQLSGRGFIQIWCFLHLGGKEELLNPRGIALPRLVSALAHNGKVAWDMKWRPSDAVDSKGKHHLGYLAVLLGNGSLEVWKVPVHSLVKFVYAGCHTEGTDPRFLKLQPVFRCSRLKFGERQSIPLTLEWSPSASRDLILAGCHDGMVALWKFSSQLSSQDTKPLLCFTADTVAIRSLAWAPDDSDVECSNLIVTAGCEGLKFWDLRCPYRPLMDVCPVQRAVLGLDWLKDPRCVVIAYEDGIMRTLSLTKMANNMPFTGEPMTRTKQQGLHFQLCSFFAIWSVQVSRSTGLVAYCGSDGCTRYFQLTAEAVDKDSSRYRKPHFLCGSLAEEGPTLSINTPLTSVPLPKQPLVSKVVANETKPMNSSMQALCWYDDYARSNNGSQKKRKGNPSKQDIEIKGDKSRQNVARFPPKIVAMHKVRWNMNKGSGRWLCYGGAAGIVRCQAISPR</sequence>
<keyword evidence="6" id="KW-1185">Reference proteome</keyword>
<gene>
    <name evidence="5" type="ORF">M5K25_006940</name>
</gene>
<comment type="subcellular location">
    <subcellularLocation>
        <location evidence="1">Nucleus</location>
    </subcellularLocation>
</comment>
<dbReference type="InterPro" id="IPR015943">
    <property type="entry name" value="WD40/YVTN_repeat-like_dom_sf"/>
</dbReference>
<dbReference type="InterPro" id="IPR052416">
    <property type="entry name" value="GTF3C_component"/>
</dbReference>
<feature type="compositionally biased region" description="Basic and acidic residues" evidence="4">
    <location>
        <begin position="579"/>
        <end position="589"/>
    </location>
</feature>
<dbReference type="EMBL" id="JANQDX010000006">
    <property type="protein sequence ID" value="KAL0922910.1"/>
    <property type="molecule type" value="Genomic_DNA"/>
</dbReference>
<dbReference type="Gene3D" id="2.130.10.10">
    <property type="entry name" value="YVTN repeat-like/Quinoprotein amine dehydrogenase"/>
    <property type="match status" value="1"/>
</dbReference>
<evidence type="ECO:0000256" key="2">
    <source>
        <dbReference type="ARBA" id="ARBA00023163"/>
    </source>
</evidence>
<dbReference type="InterPro" id="IPR036322">
    <property type="entry name" value="WD40_repeat_dom_sf"/>
</dbReference>
<evidence type="ECO:0000256" key="1">
    <source>
        <dbReference type="ARBA" id="ARBA00004123"/>
    </source>
</evidence>
<reference evidence="5 6" key="1">
    <citation type="journal article" date="2024" name="Plant Biotechnol. J.">
        <title>Dendrobium thyrsiflorum genome and its molecular insights into genes involved in important horticultural traits.</title>
        <authorList>
            <person name="Chen B."/>
            <person name="Wang J.Y."/>
            <person name="Zheng P.J."/>
            <person name="Li K.L."/>
            <person name="Liang Y.M."/>
            <person name="Chen X.F."/>
            <person name="Zhang C."/>
            <person name="Zhao X."/>
            <person name="He X."/>
            <person name="Zhang G.Q."/>
            <person name="Liu Z.J."/>
            <person name="Xu Q."/>
        </authorList>
    </citation>
    <scope>NUCLEOTIDE SEQUENCE [LARGE SCALE GENOMIC DNA]</scope>
    <source>
        <strain evidence="5">GZMU011</strain>
    </source>
</reference>
<organism evidence="5 6">
    <name type="scientific">Dendrobium thyrsiflorum</name>
    <name type="common">Pinecone-like raceme dendrobium</name>
    <name type="synonym">Orchid</name>
    <dbReference type="NCBI Taxonomy" id="117978"/>
    <lineage>
        <taxon>Eukaryota</taxon>
        <taxon>Viridiplantae</taxon>
        <taxon>Streptophyta</taxon>
        <taxon>Embryophyta</taxon>
        <taxon>Tracheophyta</taxon>
        <taxon>Spermatophyta</taxon>
        <taxon>Magnoliopsida</taxon>
        <taxon>Liliopsida</taxon>
        <taxon>Asparagales</taxon>
        <taxon>Orchidaceae</taxon>
        <taxon>Epidendroideae</taxon>
        <taxon>Malaxideae</taxon>
        <taxon>Dendrobiinae</taxon>
        <taxon>Dendrobium</taxon>
    </lineage>
</organism>
<accession>A0ABD0VDY3</accession>
<keyword evidence="2" id="KW-0804">Transcription</keyword>
<dbReference type="PANTHER" id="PTHR15052">
    <property type="entry name" value="RNA POLYMERASE III TRANSCRIPTION INITIATION FACTOR COMPLEX SUBUNIT"/>
    <property type="match status" value="1"/>
</dbReference>
<comment type="caution">
    <text evidence="5">The sequence shown here is derived from an EMBL/GenBank/DDBJ whole genome shotgun (WGS) entry which is preliminary data.</text>
</comment>
<evidence type="ECO:0000256" key="3">
    <source>
        <dbReference type="ARBA" id="ARBA00023242"/>
    </source>
</evidence>
<protein>
    <submittedName>
        <fullName evidence="5">Uncharacterized protein</fullName>
    </submittedName>
</protein>
<dbReference type="Proteomes" id="UP001552299">
    <property type="component" value="Unassembled WGS sequence"/>
</dbReference>
<dbReference type="AlphaFoldDB" id="A0ABD0VDY3"/>
<dbReference type="SUPFAM" id="SSF50978">
    <property type="entry name" value="WD40 repeat-like"/>
    <property type="match status" value="1"/>
</dbReference>
<dbReference type="GO" id="GO:0005634">
    <property type="term" value="C:nucleus"/>
    <property type="evidence" value="ECO:0007669"/>
    <property type="project" value="UniProtKB-SubCell"/>
</dbReference>
<dbReference type="PANTHER" id="PTHR15052:SF2">
    <property type="entry name" value="GENERAL TRANSCRIPTION FACTOR 3C POLYPEPTIDE 2"/>
    <property type="match status" value="1"/>
</dbReference>
<evidence type="ECO:0000313" key="5">
    <source>
        <dbReference type="EMBL" id="KAL0922910.1"/>
    </source>
</evidence>
<proteinExistence type="predicted"/>
<dbReference type="SMART" id="SM00320">
    <property type="entry name" value="WD40"/>
    <property type="match status" value="5"/>
</dbReference>
<keyword evidence="3" id="KW-0539">Nucleus</keyword>
<evidence type="ECO:0000313" key="6">
    <source>
        <dbReference type="Proteomes" id="UP001552299"/>
    </source>
</evidence>
<feature type="region of interest" description="Disordered" evidence="4">
    <location>
        <begin position="566"/>
        <end position="589"/>
    </location>
</feature>
<name>A0ABD0VDY3_DENTH</name>